<sequence length="170" mass="18977">MVAEPKPHQTGRKRQNVAKTGNDWLGPELLPIEMCAVFPELHKFLASVEKSGLIPPECNKNWLTLVCYLTSAARNSPVYLLGDSAGMSPGCDGRNESERTQTQTMVEGIYVFPPRPVNYIVREQTPCSILVRIRLQIFHLHDRNGHLDHQRCRINVGVFTGGVESGDRPG</sequence>
<reference evidence="1" key="1">
    <citation type="journal article" date="2020" name="J Insects Food Feed">
        <title>The yellow mealworm (Tenebrio molitor) genome: a resource for the emerging insects as food and feed industry.</title>
        <authorList>
            <person name="Eriksson T."/>
            <person name="Andere A."/>
            <person name="Kelstrup H."/>
            <person name="Emery V."/>
            <person name="Picard C."/>
        </authorList>
    </citation>
    <scope>NUCLEOTIDE SEQUENCE</scope>
    <source>
        <strain evidence="1">Stoneville</strain>
        <tissue evidence="1">Whole head</tissue>
    </source>
</reference>
<proteinExistence type="predicted"/>
<name>A0A8J6LA17_TENMO</name>
<reference evidence="1" key="2">
    <citation type="submission" date="2021-08" db="EMBL/GenBank/DDBJ databases">
        <authorList>
            <person name="Eriksson T."/>
        </authorList>
    </citation>
    <scope>NUCLEOTIDE SEQUENCE</scope>
    <source>
        <strain evidence="1">Stoneville</strain>
        <tissue evidence="1">Whole head</tissue>
    </source>
</reference>
<dbReference type="AlphaFoldDB" id="A0A8J6LA17"/>
<dbReference type="Proteomes" id="UP000719412">
    <property type="component" value="Unassembled WGS sequence"/>
</dbReference>
<keyword evidence="2" id="KW-1185">Reference proteome</keyword>
<protein>
    <submittedName>
        <fullName evidence="1">Uncharacterized protein</fullName>
    </submittedName>
</protein>
<organism evidence="1 2">
    <name type="scientific">Tenebrio molitor</name>
    <name type="common">Yellow mealworm beetle</name>
    <dbReference type="NCBI Taxonomy" id="7067"/>
    <lineage>
        <taxon>Eukaryota</taxon>
        <taxon>Metazoa</taxon>
        <taxon>Ecdysozoa</taxon>
        <taxon>Arthropoda</taxon>
        <taxon>Hexapoda</taxon>
        <taxon>Insecta</taxon>
        <taxon>Pterygota</taxon>
        <taxon>Neoptera</taxon>
        <taxon>Endopterygota</taxon>
        <taxon>Coleoptera</taxon>
        <taxon>Polyphaga</taxon>
        <taxon>Cucujiformia</taxon>
        <taxon>Tenebrionidae</taxon>
        <taxon>Tenebrio</taxon>
    </lineage>
</organism>
<dbReference type="EMBL" id="JABDTM020026677">
    <property type="protein sequence ID" value="KAH0811643.1"/>
    <property type="molecule type" value="Genomic_DNA"/>
</dbReference>
<evidence type="ECO:0000313" key="1">
    <source>
        <dbReference type="EMBL" id="KAH0811643.1"/>
    </source>
</evidence>
<gene>
    <name evidence="1" type="ORF">GEV33_011146</name>
</gene>
<comment type="caution">
    <text evidence="1">The sequence shown here is derived from an EMBL/GenBank/DDBJ whole genome shotgun (WGS) entry which is preliminary data.</text>
</comment>
<evidence type="ECO:0000313" key="2">
    <source>
        <dbReference type="Proteomes" id="UP000719412"/>
    </source>
</evidence>
<accession>A0A8J6LA17</accession>